<dbReference type="SUPFAM" id="SSF50475">
    <property type="entry name" value="FMN-binding split barrel"/>
    <property type="match status" value="1"/>
</dbReference>
<dbReference type="EMBL" id="CP102381">
    <property type="protein sequence ID" value="WEJ62343.1"/>
    <property type="molecule type" value="Genomic_DNA"/>
</dbReference>
<evidence type="ECO:0000313" key="1">
    <source>
        <dbReference type="EMBL" id="WEJ62343.1"/>
    </source>
</evidence>
<dbReference type="InterPro" id="IPR012349">
    <property type="entry name" value="Split_barrel_FMN-bd"/>
</dbReference>
<dbReference type="RefSeq" id="WP_275594600.1">
    <property type="nucleotide sequence ID" value="NZ_CP102381.1"/>
</dbReference>
<accession>A0ABY8CDX4</accession>
<sequence length="171" mass="19202">MTNQQQCEAFFNSRKSLILSTLDAHASLETSVAPFIYKEDKLYIFVSELAKHTQNLLGLIESNKRLTDLNTPGLVSAILLADEAQTEQLFARERMTLQLSVEEILANDKAYSDLLNVFSEQFGEVVSVLRGLSDFHLFEFTIQKGGYVKGFGQAFVFEDKPCNGLQPVSRN</sequence>
<dbReference type="Proteomes" id="UP001222275">
    <property type="component" value="Chromosome"/>
</dbReference>
<name>A0ABY8CDX4_9GAMM</name>
<keyword evidence="2" id="KW-1185">Reference proteome</keyword>
<dbReference type="Gene3D" id="2.30.110.10">
    <property type="entry name" value="Electron Transport, Fmn-binding Protein, Chain A"/>
    <property type="match status" value="1"/>
</dbReference>
<dbReference type="PIRSF" id="PIRSF004633">
    <property type="entry name" value="UCP_PLP_oxd"/>
    <property type="match status" value="1"/>
</dbReference>
<reference evidence="1 2" key="1">
    <citation type="submission" date="2022-06" db="EMBL/GenBank/DDBJ databases">
        <title>Thiomicrohabdus sp. nov, an obligately chemolithoautotrophic, sulfur-oxidizing bacterium isolated from beach of Guanyin Mountain. Amoy.</title>
        <authorList>
            <person name="Zhu H."/>
        </authorList>
    </citation>
    <scope>NUCLEOTIDE SEQUENCE [LARGE SCALE GENOMIC DNA]</scope>
    <source>
        <strain evidence="1 2">XGS-01</strain>
    </source>
</reference>
<evidence type="ECO:0000313" key="2">
    <source>
        <dbReference type="Proteomes" id="UP001222275"/>
    </source>
</evidence>
<organism evidence="1 2">
    <name type="scientific">Thiomicrorhabdus lithotrophica</name>
    <dbReference type="NCBI Taxonomy" id="2949997"/>
    <lineage>
        <taxon>Bacteria</taxon>
        <taxon>Pseudomonadati</taxon>
        <taxon>Pseudomonadota</taxon>
        <taxon>Gammaproteobacteria</taxon>
        <taxon>Thiotrichales</taxon>
        <taxon>Piscirickettsiaceae</taxon>
        <taxon>Thiomicrorhabdus</taxon>
    </lineage>
</organism>
<proteinExistence type="predicted"/>
<dbReference type="InterPro" id="IPR014419">
    <property type="entry name" value="HutZ"/>
</dbReference>
<gene>
    <name evidence="1" type="ORF">NR989_10020</name>
</gene>
<protein>
    <submittedName>
        <fullName evidence="1">HugZ family protein</fullName>
    </submittedName>
</protein>